<evidence type="ECO:0000313" key="2">
    <source>
        <dbReference type="Proteomes" id="UP000051836"/>
    </source>
</evidence>
<evidence type="ECO:0000313" key="1">
    <source>
        <dbReference type="EMBL" id="KQK83530.1"/>
    </source>
</evidence>
<comment type="caution">
    <text evidence="1">The sequence shown here is derived from an EMBL/GenBank/DDBJ whole genome shotgun (WGS) entry which is preliminary data.</text>
</comment>
<proteinExistence type="predicted"/>
<gene>
    <name evidence="1" type="ORF">AAES_62249</name>
</gene>
<name>A0A0Q3UT73_AMAAE</name>
<reference evidence="1 2" key="1">
    <citation type="submission" date="2015-10" db="EMBL/GenBank/DDBJ databases">
        <authorList>
            <person name="Gilbert D.G."/>
        </authorList>
    </citation>
    <scope>NUCLEOTIDE SEQUENCE [LARGE SCALE GENOMIC DNA]</scope>
    <source>
        <strain evidence="1">FVVF132</strain>
    </source>
</reference>
<organism evidence="1 2">
    <name type="scientific">Amazona aestiva</name>
    <name type="common">Blue-fronted Amazon parrot</name>
    <dbReference type="NCBI Taxonomy" id="12930"/>
    <lineage>
        <taxon>Eukaryota</taxon>
        <taxon>Metazoa</taxon>
        <taxon>Chordata</taxon>
        <taxon>Craniata</taxon>
        <taxon>Vertebrata</taxon>
        <taxon>Euteleostomi</taxon>
        <taxon>Archelosauria</taxon>
        <taxon>Archosauria</taxon>
        <taxon>Dinosauria</taxon>
        <taxon>Saurischia</taxon>
        <taxon>Theropoda</taxon>
        <taxon>Coelurosauria</taxon>
        <taxon>Aves</taxon>
        <taxon>Neognathae</taxon>
        <taxon>Neoaves</taxon>
        <taxon>Telluraves</taxon>
        <taxon>Australaves</taxon>
        <taxon>Psittaciformes</taxon>
        <taxon>Psittacidae</taxon>
        <taxon>Amazona</taxon>
    </lineage>
</organism>
<accession>A0A0Q3UT73</accession>
<dbReference type="EMBL" id="LMAW01001447">
    <property type="protein sequence ID" value="KQK83530.1"/>
    <property type="molecule type" value="Genomic_DNA"/>
</dbReference>
<dbReference type="AlphaFoldDB" id="A0A0Q3UT73"/>
<sequence>MLLGSHQPVEGWLLAQGSIYWLVILRGHRKNRYLFTTGRQAKKQKVELRVDKPSLEARKVSSARGCGLDAKGGNREEYKKPQCYSKLVAREEVETRKKSLQQTQGFD</sequence>
<keyword evidence="2" id="KW-1185">Reference proteome</keyword>
<dbReference type="Proteomes" id="UP000051836">
    <property type="component" value="Unassembled WGS sequence"/>
</dbReference>
<protein>
    <submittedName>
        <fullName evidence="1">Uncharacterized protein</fullName>
    </submittedName>
</protein>